<accession>A0A8S3RIG6</accession>
<protein>
    <submittedName>
        <fullName evidence="2">Uncharacterized protein</fullName>
    </submittedName>
</protein>
<evidence type="ECO:0000313" key="2">
    <source>
        <dbReference type="EMBL" id="CAG2209021.1"/>
    </source>
</evidence>
<dbReference type="AlphaFoldDB" id="A0A8S3RIG6"/>
<keyword evidence="3" id="KW-1185">Reference proteome</keyword>
<feature type="compositionally biased region" description="Polar residues" evidence="1">
    <location>
        <begin position="9"/>
        <end position="18"/>
    </location>
</feature>
<dbReference type="InterPro" id="IPR011011">
    <property type="entry name" value="Znf_FYVE_PHD"/>
</dbReference>
<feature type="region of interest" description="Disordered" evidence="1">
    <location>
        <begin position="1"/>
        <end position="43"/>
    </location>
</feature>
<proteinExistence type="predicted"/>
<dbReference type="InterPro" id="IPR013083">
    <property type="entry name" value="Znf_RING/FYVE/PHD"/>
</dbReference>
<reference evidence="2" key="1">
    <citation type="submission" date="2021-03" db="EMBL/GenBank/DDBJ databases">
        <authorList>
            <person name="Bekaert M."/>
        </authorList>
    </citation>
    <scope>NUCLEOTIDE SEQUENCE</scope>
</reference>
<feature type="compositionally biased region" description="Basic and acidic residues" evidence="1">
    <location>
        <begin position="19"/>
        <end position="43"/>
    </location>
</feature>
<dbReference type="EMBL" id="CAJPWZ010001128">
    <property type="protein sequence ID" value="CAG2209021.1"/>
    <property type="molecule type" value="Genomic_DNA"/>
</dbReference>
<name>A0A8S3RIG6_MYTED</name>
<dbReference type="CDD" id="cd15517">
    <property type="entry name" value="PHD_TCF19_like"/>
    <property type="match status" value="1"/>
</dbReference>
<dbReference type="OrthoDB" id="8948380at2759"/>
<gene>
    <name evidence="2" type="ORF">MEDL_23167</name>
</gene>
<dbReference type="Gene3D" id="3.30.40.10">
    <property type="entry name" value="Zinc/RING finger domain, C3HC4 (zinc finger)"/>
    <property type="match status" value="1"/>
</dbReference>
<dbReference type="SUPFAM" id="SSF57903">
    <property type="entry name" value="FYVE/PHD zinc finger"/>
    <property type="match status" value="1"/>
</dbReference>
<organism evidence="2 3">
    <name type="scientific">Mytilus edulis</name>
    <name type="common">Blue mussel</name>
    <dbReference type="NCBI Taxonomy" id="6550"/>
    <lineage>
        <taxon>Eukaryota</taxon>
        <taxon>Metazoa</taxon>
        <taxon>Spiralia</taxon>
        <taxon>Lophotrochozoa</taxon>
        <taxon>Mollusca</taxon>
        <taxon>Bivalvia</taxon>
        <taxon>Autobranchia</taxon>
        <taxon>Pteriomorphia</taxon>
        <taxon>Mytilida</taxon>
        <taxon>Mytiloidea</taxon>
        <taxon>Mytilidae</taxon>
        <taxon>Mytilinae</taxon>
        <taxon>Mytilus</taxon>
    </lineage>
</organism>
<evidence type="ECO:0000256" key="1">
    <source>
        <dbReference type="SAM" id="MobiDB-lite"/>
    </source>
</evidence>
<dbReference type="Proteomes" id="UP000683360">
    <property type="component" value="Unassembled WGS sequence"/>
</dbReference>
<evidence type="ECO:0000313" key="3">
    <source>
        <dbReference type="Proteomes" id="UP000683360"/>
    </source>
</evidence>
<sequence length="264" mass="29643">MPHTRRSTRINCRNNSIKDSQDETSKPSKENKQTKKTGKKETSENLKTRKVICAGCAQEDPPKTASTDKTTTWLSCDLCSQWWHCICAGYNSDEAEIFVLQQNTVQKETDRDLKIDKLLEITKNLGESVLEYSNTEKNSGVKKNNYKADQTDPETIIIIDNIEKSSIARDSTSIRKELAKIQDLSGNIEEAYSLPKGGVAIHLKDKSARDKIIQNWQKHKTSFGENSAAHKPKSVADGINIVYLHNIPTYMTEGIHPPGIKTPI</sequence>
<comment type="caution">
    <text evidence="2">The sequence shown here is derived from an EMBL/GenBank/DDBJ whole genome shotgun (WGS) entry which is preliminary data.</text>
</comment>